<dbReference type="InterPro" id="IPR044729">
    <property type="entry name" value="CBS_bac"/>
</dbReference>
<accession>A0ABY6CNJ5</accession>
<dbReference type="InterPro" id="IPR046342">
    <property type="entry name" value="CBS_dom_sf"/>
</dbReference>
<dbReference type="PANTHER" id="PTHR43080">
    <property type="entry name" value="CBS DOMAIN-CONTAINING PROTEIN CBSX3, MITOCHONDRIAL"/>
    <property type="match status" value="1"/>
</dbReference>
<evidence type="ECO:0000256" key="2">
    <source>
        <dbReference type="PROSITE-ProRule" id="PRU00703"/>
    </source>
</evidence>
<dbReference type="InterPro" id="IPR000644">
    <property type="entry name" value="CBS_dom"/>
</dbReference>
<protein>
    <submittedName>
        <fullName evidence="4">CBS domain-containing protein</fullName>
    </submittedName>
</protein>
<evidence type="ECO:0000256" key="1">
    <source>
        <dbReference type="ARBA" id="ARBA00023122"/>
    </source>
</evidence>
<keyword evidence="5" id="KW-1185">Reference proteome</keyword>
<dbReference type="Proteomes" id="UP001065174">
    <property type="component" value="Chromosome"/>
</dbReference>
<dbReference type="PANTHER" id="PTHR43080:SF26">
    <property type="entry name" value="REGULATORY PROTEIN"/>
    <property type="match status" value="1"/>
</dbReference>
<gene>
    <name evidence="4" type="ORF">N6H18_13345</name>
</gene>
<evidence type="ECO:0000259" key="3">
    <source>
        <dbReference type="PROSITE" id="PS51371"/>
    </source>
</evidence>
<dbReference type="PROSITE" id="PS51371">
    <property type="entry name" value="CBS"/>
    <property type="match status" value="2"/>
</dbReference>
<dbReference type="InterPro" id="IPR051257">
    <property type="entry name" value="Diverse_CBS-Domain"/>
</dbReference>
<dbReference type="CDD" id="cd04629">
    <property type="entry name" value="CBS_pair_bac"/>
    <property type="match status" value="1"/>
</dbReference>
<feature type="domain" description="CBS" evidence="3">
    <location>
        <begin position="27"/>
        <end position="85"/>
    </location>
</feature>
<reference evidence="4" key="1">
    <citation type="submission" date="2022-09" db="EMBL/GenBank/DDBJ databases">
        <title>Comparative genomics and taxonomic characterization of three novel marine species of genus Reichenbachiella exhibiting antioxidant and polysaccharide degradation activities.</title>
        <authorList>
            <person name="Muhammad N."/>
            <person name="Lee Y.-J."/>
            <person name="Ko J."/>
            <person name="Kim S.-G."/>
        </authorList>
    </citation>
    <scope>NUCLEOTIDE SEQUENCE</scope>
    <source>
        <strain evidence="4">BKB1-1</strain>
    </source>
</reference>
<dbReference type="RefSeq" id="WP_262308773.1">
    <property type="nucleotide sequence ID" value="NZ_CP106679.1"/>
</dbReference>
<dbReference type="SMART" id="SM00116">
    <property type="entry name" value="CBS"/>
    <property type="match status" value="2"/>
</dbReference>
<keyword evidence="1 2" id="KW-0129">CBS domain</keyword>
<dbReference type="Gene3D" id="3.10.580.10">
    <property type="entry name" value="CBS-domain"/>
    <property type="match status" value="1"/>
</dbReference>
<sequence length="155" mass="17567">MVKNYRGVQEVKPVVIETQAISVKDYMSTRLITFDPEQSIMEVVDQLLTHRISGAPVVNHMGELVGVISEGDCLKEVVKGKYHNLPILGGKVKDHMASNVIRIHPDTNILEAAKMFLEMKIRRFPVQDDHGRLIGQISQKDVMRAVKNLKSENWH</sequence>
<dbReference type="EMBL" id="CP106679">
    <property type="protein sequence ID" value="UXP31334.1"/>
    <property type="molecule type" value="Genomic_DNA"/>
</dbReference>
<dbReference type="SUPFAM" id="SSF54631">
    <property type="entry name" value="CBS-domain pair"/>
    <property type="match status" value="1"/>
</dbReference>
<evidence type="ECO:0000313" key="5">
    <source>
        <dbReference type="Proteomes" id="UP001065174"/>
    </source>
</evidence>
<dbReference type="Pfam" id="PF00571">
    <property type="entry name" value="CBS"/>
    <property type="match status" value="2"/>
</dbReference>
<name>A0ABY6CNJ5_9BACT</name>
<feature type="domain" description="CBS" evidence="3">
    <location>
        <begin position="96"/>
        <end position="152"/>
    </location>
</feature>
<proteinExistence type="predicted"/>
<evidence type="ECO:0000313" key="4">
    <source>
        <dbReference type="EMBL" id="UXP31334.1"/>
    </source>
</evidence>
<organism evidence="4 5">
    <name type="scientific">Reichenbachiella agarivorans</name>
    <dbReference type="NCBI Taxonomy" id="2979464"/>
    <lineage>
        <taxon>Bacteria</taxon>
        <taxon>Pseudomonadati</taxon>
        <taxon>Bacteroidota</taxon>
        <taxon>Cytophagia</taxon>
        <taxon>Cytophagales</taxon>
        <taxon>Reichenbachiellaceae</taxon>
        <taxon>Reichenbachiella</taxon>
    </lineage>
</organism>